<dbReference type="InterPro" id="IPR036913">
    <property type="entry name" value="YegP-like_sf"/>
</dbReference>
<keyword evidence="3" id="KW-1185">Reference proteome</keyword>
<comment type="caution">
    <text evidence="2">The sequence shown here is derived from an EMBL/GenBank/DDBJ whole genome shotgun (WGS) entry which is preliminary data.</text>
</comment>
<dbReference type="STRING" id="1123237.Salmuc_00315"/>
<gene>
    <name evidence="2" type="ORF">Salmuc_00315</name>
</gene>
<dbReference type="Gene3D" id="2.30.29.80">
    <property type="match status" value="1"/>
</dbReference>
<feature type="domain" description="DUF1508" evidence="1">
    <location>
        <begin position="10"/>
        <end position="57"/>
    </location>
</feature>
<dbReference type="OrthoDB" id="9802792at2"/>
<name>S9RR03_9RHOB</name>
<dbReference type="SUPFAM" id="SSF160113">
    <property type="entry name" value="YegP-like"/>
    <property type="match status" value="2"/>
</dbReference>
<evidence type="ECO:0000313" key="3">
    <source>
        <dbReference type="Proteomes" id="UP000015347"/>
    </source>
</evidence>
<sequence length="111" mass="11833">MAGKFELYKDKAGEFRFRLKAGNGEIILVGEGYKQKAGAENGVASVRTNAPLDDRYERKTNSGGDPMFNLKASNGQVIGTSEAYSSVAARDNGIASVKSNAPDAKLDDQTD</sequence>
<accession>S9RR03</accession>
<dbReference type="Pfam" id="PF07411">
    <property type="entry name" value="DUF1508"/>
    <property type="match status" value="2"/>
</dbReference>
<dbReference type="AlphaFoldDB" id="S9RR03"/>
<dbReference type="PANTHER" id="PTHR40606">
    <property type="match status" value="1"/>
</dbReference>
<dbReference type="Proteomes" id="UP000015347">
    <property type="component" value="Unassembled WGS sequence"/>
</dbReference>
<proteinExistence type="predicted"/>
<dbReference type="EMBL" id="APVH01000049">
    <property type="protein sequence ID" value="EPX76429.1"/>
    <property type="molecule type" value="Genomic_DNA"/>
</dbReference>
<evidence type="ECO:0000313" key="2">
    <source>
        <dbReference type="EMBL" id="EPX76429.1"/>
    </source>
</evidence>
<organism evidence="2 3">
    <name type="scientific">Salipiger mucosus DSM 16094</name>
    <dbReference type="NCBI Taxonomy" id="1123237"/>
    <lineage>
        <taxon>Bacteria</taxon>
        <taxon>Pseudomonadati</taxon>
        <taxon>Pseudomonadota</taxon>
        <taxon>Alphaproteobacteria</taxon>
        <taxon>Rhodobacterales</taxon>
        <taxon>Roseobacteraceae</taxon>
        <taxon>Salipiger</taxon>
    </lineage>
</organism>
<dbReference type="eggNOG" id="COG3422">
    <property type="taxonomic scope" value="Bacteria"/>
</dbReference>
<dbReference type="InterPro" id="IPR051141">
    <property type="entry name" value="UPF0339_domain"/>
</dbReference>
<dbReference type="InterPro" id="IPR010879">
    <property type="entry name" value="DUF1508"/>
</dbReference>
<evidence type="ECO:0000259" key="1">
    <source>
        <dbReference type="Pfam" id="PF07411"/>
    </source>
</evidence>
<feature type="domain" description="DUF1508" evidence="1">
    <location>
        <begin position="62"/>
        <end position="108"/>
    </location>
</feature>
<protein>
    <recommendedName>
        <fullName evidence="1">DUF1508 domain-containing protein</fullName>
    </recommendedName>
</protein>
<dbReference type="PANTHER" id="PTHR40606:SF1">
    <property type="entry name" value="UPF0339 PROTEIN YEGP"/>
    <property type="match status" value="1"/>
</dbReference>
<dbReference type="HOGENOM" id="CLU_163886_0_0_5"/>
<dbReference type="RefSeq" id="WP_020041024.1">
    <property type="nucleotide sequence ID" value="NZ_KE557283.1"/>
</dbReference>
<reference evidence="3" key="1">
    <citation type="journal article" date="2014" name="Stand. Genomic Sci.">
        <title>Genome sequence of the exopolysaccharide-producing Salipiger mucosus type strain (DSM 16094(T)), a moderately halophilic member of the Roseobacter clade.</title>
        <authorList>
            <person name="Riedel T."/>
            <person name="Spring S."/>
            <person name="Fiebig A."/>
            <person name="Petersen J."/>
            <person name="Kyrpides N.C."/>
            <person name="Goker M."/>
            <person name="Klenk H.P."/>
        </authorList>
    </citation>
    <scope>NUCLEOTIDE SEQUENCE [LARGE SCALE GENOMIC DNA]</scope>
    <source>
        <strain evidence="3">DSM 16094</strain>
    </source>
</reference>